<dbReference type="PROSITE" id="PS00041">
    <property type="entry name" value="HTH_ARAC_FAMILY_1"/>
    <property type="match status" value="1"/>
</dbReference>
<dbReference type="EMBL" id="SLWM01000037">
    <property type="protein sequence ID" value="TCO10056.1"/>
    <property type="molecule type" value="Genomic_DNA"/>
</dbReference>
<sequence length="299" mass="31671">MDTISQLMDLARVQARLDKRCLLAGATVMDVPAYGDAEAAFHFLLDGECTLEAGGKNYALKPGDAVLLPSSPPHRIRTAGAGRAQGVVETHGDFFDTIRSDSAGDGVIDLFCGHYTFGSRAGVLLVRSLPDPLVVSFGEGGDMVRTMSGLMRQEALAGGPGTSAILSSICTALLAMVLRQSTGRLAETPLWTAVDDKRIALVIDTVLRDPGADWSIERLAGIAALARATFLRRFVKNTGTTVGAFLTNVRMMAAADLLADRELTVAAVASKVGYHSESAFARAFQEAVGTTPGRFRRTP</sequence>
<dbReference type="RefSeq" id="WP_132196862.1">
    <property type="nucleotide sequence ID" value="NZ_SLWM01000037.1"/>
</dbReference>
<dbReference type="InterPro" id="IPR020449">
    <property type="entry name" value="Tscrpt_reg_AraC-type_HTH"/>
</dbReference>
<keyword evidence="6" id="KW-1185">Reference proteome</keyword>
<name>A0ABY2B733_9ACTN</name>
<protein>
    <submittedName>
        <fullName evidence="5">AraC family transcriptional activator of mtrCDE</fullName>
    </submittedName>
</protein>
<feature type="domain" description="HTH araC/xylS-type" evidence="4">
    <location>
        <begin position="197"/>
        <end position="298"/>
    </location>
</feature>
<evidence type="ECO:0000256" key="3">
    <source>
        <dbReference type="ARBA" id="ARBA00023163"/>
    </source>
</evidence>
<evidence type="ECO:0000256" key="1">
    <source>
        <dbReference type="ARBA" id="ARBA00023015"/>
    </source>
</evidence>
<dbReference type="Pfam" id="PF12833">
    <property type="entry name" value="HTH_18"/>
    <property type="match status" value="1"/>
</dbReference>
<evidence type="ECO:0000313" key="6">
    <source>
        <dbReference type="Proteomes" id="UP000295818"/>
    </source>
</evidence>
<dbReference type="PANTHER" id="PTHR46796">
    <property type="entry name" value="HTH-TYPE TRANSCRIPTIONAL ACTIVATOR RHAS-RELATED"/>
    <property type="match status" value="1"/>
</dbReference>
<dbReference type="InterPro" id="IPR009057">
    <property type="entry name" value="Homeodomain-like_sf"/>
</dbReference>
<dbReference type="PANTHER" id="PTHR46796:SF7">
    <property type="entry name" value="ARAC FAMILY TRANSCRIPTIONAL REGULATOR"/>
    <property type="match status" value="1"/>
</dbReference>
<accession>A0ABY2B733</accession>
<dbReference type="InterPro" id="IPR014710">
    <property type="entry name" value="RmlC-like_jellyroll"/>
</dbReference>
<dbReference type="PRINTS" id="PR00032">
    <property type="entry name" value="HTHARAC"/>
</dbReference>
<dbReference type="Pfam" id="PF12852">
    <property type="entry name" value="Cupin_6"/>
    <property type="match status" value="1"/>
</dbReference>
<reference evidence="5 6" key="1">
    <citation type="journal article" date="2015" name="Stand. Genomic Sci.">
        <title>Genomic Encyclopedia of Bacterial and Archaeal Type Strains, Phase III: the genomes of soil and plant-associated and newly described type strains.</title>
        <authorList>
            <person name="Whitman W.B."/>
            <person name="Woyke T."/>
            <person name="Klenk H.P."/>
            <person name="Zhou Y."/>
            <person name="Lilburn T.G."/>
            <person name="Beck B.J."/>
            <person name="De Vos P."/>
            <person name="Vandamme P."/>
            <person name="Eisen J.A."/>
            <person name="Garrity G."/>
            <person name="Hugenholtz P."/>
            <person name="Kyrpides N.C."/>
        </authorList>
    </citation>
    <scope>NUCLEOTIDE SEQUENCE [LARGE SCALE GENOMIC DNA]</scope>
    <source>
        <strain evidence="5 6">VKM Ac-2538</strain>
    </source>
</reference>
<dbReference type="Proteomes" id="UP000295818">
    <property type="component" value="Unassembled WGS sequence"/>
</dbReference>
<keyword evidence="3" id="KW-0804">Transcription</keyword>
<dbReference type="SMART" id="SM00342">
    <property type="entry name" value="HTH_ARAC"/>
    <property type="match status" value="1"/>
</dbReference>
<dbReference type="InterPro" id="IPR018062">
    <property type="entry name" value="HTH_AraC-typ_CS"/>
</dbReference>
<evidence type="ECO:0000313" key="5">
    <source>
        <dbReference type="EMBL" id="TCO10056.1"/>
    </source>
</evidence>
<gene>
    <name evidence="5" type="ORF">EV644_13724</name>
</gene>
<dbReference type="SUPFAM" id="SSF51182">
    <property type="entry name" value="RmlC-like cupins"/>
    <property type="match status" value="1"/>
</dbReference>
<comment type="caution">
    <text evidence="5">The sequence shown here is derived from an EMBL/GenBank/DDBJ whole genome shotgun (WGS) entry which is preliminary data.</text>
</comment>
<evidence type="ECO:0000256" key="2">
    <source>
        <dbReference type="ARBA" id="ARBA00023125"/>
    </source>
</evidence>
<dbReference type="Gene3D" id="1.10.10.60">
    <property type="entry name" value="Homeodomain-like"/>
    <property type="match status" value="2"/>
</dbReference>
<proteinExistence type="predicted"/>
<dbReference type="InterPro" id="IPR011051">
    <property type="entry name" value="RmlC_Cupin_sf"/>
</dbReference>
<evidence type="ECO:0000259" key="4">
    <source>
        <dbReference type="PROSITE" id="PS01124"/>
    </source>
</evidence>
<dbReference type="Gene3D" id="2.60.120.10">
    <property type="entry name" value="Jelly Rolls"/>
    <property type="match status" value="1"/>
</dbReference>
<dbReference type="SUPFAM" id="SSF46689">
    <property type="entry name" value="Homeodomain-like"/>
    <property type="match status" value="2"/>
</dbReference>
<dbReference type="PROSITE" id="PS01124">
    <property type="entry name" value="HTH_ARAC_FAMILY_2"/>
    <property type="match status" value="1"/>
</dbReference>
<keyword evidence="1" id="KW-0805">Transcription regulation</keyword>
<dbReference type="InterPro" id="IPR050204">
    <property type="entry name" value="AraC_XylS_family_regulators"/>
</dbReference>
<dbReference type="InterPro" id="IPR018060">
    <property type="entry name" value="HTH_AraC"/>
</dbReference>
<dbReference type="InterPro" id="IPR032783">
    <property type="entry name" value="AraC_lig"/>
</dbReference>
<keyword evidence="2" id="KW-0238">DNA-binding</keyword>
<organism evidence="5 6">
    <name type="scientific">Kribbella orskensis</name>
    <dbReference type="NCBI Taxonomy" id="2512216"/>
    <lineage>
        <taxon>Bacteria</taxon>
        <taxon>Bacillati</taxon>
        <taxon>Actinomycetota</taxon>
        <taxon>Actinomycetes</taxon>
        <taxon>Propionibacteriales</taxon>
        <taxon>Kribbellaceae</taxon>
        <taxon>Kribbella</taxon>
    </lineage>
</organism>